<evidence type="ECO:0000256" key="8">
    <source>
        <dbReference type="ARBA" id="ARBA00022692"/>
    </source>
</evidence>
<evidence type="ECO:0000256" key="10">
    <source>
        <dbReference type="ARBA" id="ARBA00022729"/>
    </source>
</evidence>
<feature type="binding site" evidence="18">
    <location>
        <position position="251"/>
    </location>
    <ligand>
        <name>ATP</name>
        <dbReference type="ChEBI" id="CHEBI:30616"/>
    </ligand>
</feature>
<evidence type="ECO:0000256" key="9">
    <source>
        <dbReference type="ARBA" id="ARBA00022723"/>
    </source>
</evidence>
<evidence type="ECO:0000256" key="2">
    <source>
        <dbReference type="ARBA" id="ARBA00001946"/>
    </source>
</evidence>
<comment type="cofactor">
    <cofactor evidence="2">
        <name>Mg(2+)</name>
        <dbReference type="ChEBI" id="CHEBI:18420"/>
    </cofactor>
</comment>
<evidence type="ECO:0000256" key="4">
    <source>
        <dbReference type="ARBA" id="ARBA00009605"/>
    </source>
</evidence>
<dbReference type="PROSITE" id="PS00107">
    <property type="entry name" value="PROTEIN_KINASE_ATP"/>
    <property type="match status" value="1"/>
</dbReference>
<dbReference type="GO" id="GO:0006950">
    <property type="term" value="P:response to stress"/>
    <property type="evidence" value="ECO:0007669"/>
    <property type="project" value="UniProtKB-ARBA"/>
</dbReference>
<accession>A0A8X6U201</accession>
<dbReference type="InterPro" id="IPR000333">
    <property type="entry name" value="TGFB_receptor"/>
</dbReference>
<evidence type="ECO:0000313" key="22">
    <source>
        <dbReference type="EMBL" id="GFT67028.1"/>
    </source>
</evidence>
<dbReference type="Pfam" id="PF07714">
    <property type="entry name" value="PK_Tyr_Ser-Thr"/>
    <property type="match status" value="2"/>
</dbReference>
<dbReference type="Pfam" id="PF01064">
    <property type="entry name" value="Activin_recp"/>
    <property type="match status" value="1"/>
</dbReference>
<dbReference type="InterPro" id="IPR011009">
    <property type="entry name" value="Kinase-like_dom_sf"/>
</dbReference>
<dbReference type="FunFam" id="1.10.510.10:FF:000018">
    <property type="entry name" value="Receptor protein serine/threonine kinase"/>
    <property type="match status" value="1"/>
</dbReference>
<dbReference type="Pfam" id="PF08515">
    <property type="entry name" value="TGF_beta_GS"/>
    <property type="match status" value="1"/>
</dbReference>
<keyword evidence="15 19" id="KW-1133">Transmembrane helix</keyword>
<evidence type="ECO:0000313" key="23">
    <source>
        <dbReference type="Proteomes" id="UP000887013"/>
    </source>
</evidence>
<dbReference type="GO" id="GO:0005524">
    <property type="term" value="F:ATP binding"/>
    <property type="evidence" value="ECO:0007669"/>
    <property type="project" value="UniProtKB-UniRule"/>
</dbReference>
<evidence type="ECO:0000256" key="13">
    <source>
        <dbReference type="ARBA" id="ARBA00022840"/>
    </source>
</evidence>
<dbReference type="GO" id="GO:0005886">
    <property type="term" value="C:plasma membrane"/>
    <property type="evidence" value="ECO:0007669"/>
    <property type="project" value="TreeGrafter"/>
</dbReference>
<keyword evidence="23" id="KW-1185">Reference proteome</keyword>
<dbReference type="Proteomes" id="UP000887013">
    <property type="component" value="Unassembled WGS sequence"/>
</dbReference>
<proteinExistence type="inferred from homology"/>
<comment type="subcellular location">
    <subcellularLocation>
        <location evidence="3">Membrane</location>
        <topology evidence="3">Single-pass type I membrane protein</topology>
    </subcellularLocation>
</comment>
<dbReference type="PROSITE" id="PS51256">
    <property type="entry name" value="GS"/>
    <property type="match status" value="1"/>
</dbReference>
<dbReference type="AlphaFoldDB" id="A0A8X6U201"/>
<evidence type="ECO:0000256" key="14">
    <source>
        <dbReference type="ARBA" id="ARBA00022842"/>
    </source>
</evidence>
<comment type="similarity">
    <text evidence="4">Belongs to the protein kinase superfamily. TKL Ser/Thr protein kinase family. TGFB receptor subfamily.</text>
</comment>
<dbReference type="InterPro" id="IPR000719">
    <property type="entry name" value="Prot_kinase_dom"/>
</dbReference>
<evidence type="ECO:0000256" key="7">
    <source>
        <dbReference type="ARBA" id="ARBA00022679"/>
    </source>
</evidence>
<keyword evidence="17" id="KW-0675">Receptor</keyword>
<dbReference type="InterPro" id="IPR008271">
    <property type="entry name" value="Ser/Thr_kinase_AS"/>
</dbReference>
<evidence type="ECO:0000256" key="17">
    <source>
        <dbReference type="ARBA" id="ARBA00023170"/>
    </source>
</evidence>
<dbReference type="InterPro" id="IPR000472">
    <property type="entry name" value="Activin_recp"/>
</dbReference>
<dbReference type="FunFam" id="2.10.60.10:FF:000021">
    <property type="entry name" value="Receptor protein serine/threonine kinase"/>
    <property type="match status" value="1"/>
</dbReference>
<evidence type="ECO:0000256" key="15">
    <source>
        <dbReference type="ARBA" id="ARBA00022989"/>
    </source>
</evidence>
<keyword evidence="9" id="KW-0479">Metal-binding</keyword>
<dbReference type="InterPro" id="IPR045860">
    <property type="entry name" value="Snake_toxin-like_sf"/>
</dbReference>
<keyword evidence="13 18" id="KW-0067">ATP-binding</keyword>
<dbReference type="CDD" id="cd23596">
    <property type="entry name" value="TFP_LU_ECD_Tkv"/>
    <property type="match status" value="1"/>
</dbReference>
<dbReference type="OrthoDB" id="69842at2759"/>
<keyword evidence="7" id="KW-0808">Transferase</keyword>
<dbReference type="SMART" id="SM00220">
    <property type="entry name" value="S_TKc"/>
    <property type="match status" value="1"/>
</dbReference>
<keyword evidence="11 18" id="KW-0547">Nucleotide-binding</keyword>
<reference evidence="22" key="1">
    <citation type="submission" date="2020-08" db="EMBL/GenBank/DDBJ databases">
        <title>Multicomponent nature underlies the extraordinary mechanical properties of spider dragline silk.</title>
        <authorList>
            <person name="Kono N."/>
            <person name="Nakamura H."/>
            <person name="Mori M."/>
            <person name="Yoshida Y."/>
            <person name="Ohtoshi R."/>
            <person name="Malay A.D."/>
            <person name="Moran D.A.P."/>
            <person name="Tomita M."/>
            <person name="Numata K."/>
            <person name="Arakawa K."/>
        </authorList>
    </citation>
    <scope>NUCLEOTIDE SEQUENCE</scope>
</reference>
<dbReference type="EMBL" id="BMAW01069036">
    <property type="protein sequence ID" value="GFT67028.1"/>
    <property type="molecule type" value="Genomic_DNA"/>
</dbReference>
<dbReference type="EC" id="2.7.11.30" evidence="5"/>
<keyword evidence="16 19" id="KW-0472">Membrane</keyword>
<keyword evidence="8 19" id="KW-0812">Transmembrane</keyword>
<evidence type="ECO:0000259" key="20">
    <source>
        <dbReference type="PROSITE" id="PS50011"/>
    </source>
</evidence>
<sequence>MADVNGVFLWYQCFKKTLFIIGALLISLNEVYSLICYCAGHCPSNQPNGSCFARPNSQCFSAVEQVYNQDTGLLEDERTYGCLPPEENGFMQCKGHLVPHQIPKSIACCSKEDWCNKHLKPNTVVRTTTPSPMYQGELMSYNGPYNLIICLASVSVCIAFLAVVVFMICYRLMNQKESRRGYLDVEKKIIGGETVKDLIDRSNDSSGSGSGVTLLVQRTIGKQVDMIESIGRGRFGEVWKARLRDEYVAVKVFYTSEEASWSRETDIYKTVLLRHENILGFVAADIRGTGSYTQMLLITDYLELGSLHDYLKVCVLDLAAMLKLTHSAACGLSHLHVEVLGKQGFVAADIRGTGSYTQMLLITDYLELGSLHDYLKVCVLDLAAMLKLTHSAACGLSHLHVEVLGKQGKPAIAHRDIKSRNILVKRDRTCAIADFGLAVKYKSDTNELDVAANTRVGTKRYMPPEVLDETIDTSQFEAYRMADMYSFALVLWEIARRCIVNDTVEEYQLPYYDCVPSNPSFEDMKKVVCVDQTRPAIPKHWSTCETMQIISKVMQESWKQNPGARLTALRVKKTLLKLEGQNKNEKVV</sequence>
<dbReference type="GO" id="GO:0043235">
    <property type="term" value="C:receptor complex"/>
    <property type="evidence" value="ECO:0007669"/>
    <property type="project" value="TreeGrafter"/>
</dbReference>
<evidence type="ECO:0000256" key="3">
    <source>
        <dbReference type="ARBA" id="ARBA00004479"/>
    </source>
</evidence>
<dbReference type="PROSITE" id="PS00108">
    <property type="entry name" value="PROTEIN_KINASE_ST"/>
    <property type="match status" value="1"/>
</dbReference>
<evidence type="ECO:0000256" key="12">
    <source>
        <dbReference type="ARBA" id="ARBA00022777"/>
    </source>
</evidence>
<dbReference type="InterPro" id="IPR003605">
    <property type="entry name" value="GS_dom"/>
</dbReference>
<dbReference type="SUPFAM" id="SSF57302">
    <property type="entry name" value="Snake toxin-like"/>
    <property type="match status" value="1"/>
</dbReference>
<dbReference type="PANTHER" id="PTHR23255">
    <property type="entry name" value="TRANSFORMING GROWTH FACTOR-BETA RECEPTOR TYPE I AND II"/>
    <property type="match status" value="1"/>
</dbReference>
<dbReference type="SUPFAM" id="SSF56112">
    <property type="entry name" value="Protein kinase-like (PK-like)"/>
    <property type="match status" value="2"/>
</dbReference>
<evidence type="ECO:0000256" key="19">
    <source>
        <dbReference type="SAM" id="Phobius"/>
    </source>
</evidence>
<dbReference type="InterPro" id="IPR017441">
    <property type="entry name" value="Protein_kinase_ATP_BS"/>
</dbReference>
<dbReference type="PANTHER" id="PTHR23255:SF68">
    <property type="entry name" value="RECEPTOR PROTEIN SERINE_THREONINE KINASE"/>
    <property type="match status" value="1"/>
</dbReference>
<keyword evidence="6" id="KW-0723">Serine/threonine-protein kinase</keyword>
<comment type="caution">
    <text evidence="22">The sequence shown here is derived from an EMBL/GenBank/DDBJ whole genome shotgun (WGS) entry which is preliminary data.</text>
</comment>
<keyword evidence="10" id="KW-0732">Signal</keyword>
<feature type="transmembrane region" description="Helical" evidence="19">
    <location>
        <begin position="145"/>
        <end position="170"/>
    </location>
</feature>
<keyword evidence="14" id="KW-0460">Magnesium</keyword>
<dbReference type="Gene3D" id="3.30.200.20">
    <property type="entry name" value="Phosphorylase Kinase, domain 1"/>
    <property type="match status" value="1"/>
</dbReference>
<evidence type="ECO:0000256" key="11">
    <source>
        <dbReference type="ARBA" id="ARBA00022741"/>
    </source>
</evidence>
<protein>
    <recommendedName>
        <fullName evidence="5">receptor protein serine/threonine kinase</fullName>
        <ecNumber evidence="5">2.7.11.30</ecNumber>
    </recommendedName>
</protein>
<evidence type="ECO:0000256" key="1">
    <source>
        <dbReference type="ARBA" id="ARBA00001936"/>
    </source>
</evidence>
<name>A0A8X6U201_NEPPI</name>
<organism evidence="22 23">
    <name type="scientific">Nephila pilipes</name>
    <name type="common">Giant wood spider</name>
    <name type="synonym">Nephila maculata</name>
    <dbReference type="NCBI Taxonomy" id="299642"/>
    <lineage>
        <taxon>Eukaryota</taxon>
        <taxon>Metazoa</taxon>
        <taxon>Ecdysozoa</taxon>
        <taxon>Arthropoda</taxon>
        <taxon>Chelicerata</taxon>
        <taxon>Arachnida</taxon>
        <taxon>Araneae</taxon>
        <taxon>Araneomorphae</taxon>
        <taxon>Entelegynae</taxon>
        <taxon>Araneoidea</taxon>
        <taxon>Nephilidae</taxon>
        <taxon>Nephila</taxon>
    </lineage>
</organism>
<dbReference type="PROSITE" id="PS50011">
    <property type="entry name" value="PROTEIN_KINASE_DOM"/>
    <property type="match status" value="1"/>
</dbReference>
<dbReference type="GO" id="GO:0071363">
    <property type="term" value="P:cellular response to growth factor stimulus"/>
    <property type="evidence" value="ECO:0007669"/>
    <property type="project" value="TreeGrafter"/>
</dbReference>
<dbReference type="GO" id="GO:0046872">
    <property type="term" value="F:metal ion binding"/>
    <property type="evidence" value="ECO:0007669"/>
    <property type="project" value="UniProtKB-KW"/>
</dbReference>
<evidence type="ECO:0000256" key="6">
    <source>
        <dbReference type="ARBA" id="ARBA00022527"/>
    </source>
</evidence>
<gene>
    <name evidence="22" type="primary">BMPR1B</name>
    <name evidence="22" type="ORF">NPIL_405422</name>
</gene>
<evidence type="ECO:0000256" key="18">
    <source>
        <dbReference type="PROSITE-ProRule" id="PRU10141"/>
    </source>
</evidence>
<dbReference type="GO" id="GO:0004675">
    <property type="term" value="F:transmembrane receptor protein serine/threonine kinase activity"/>
    <property type="evidence" value="ECO:0007669"/>
    <property type="project" value="UniProtKB-EC"/>
</dbReference>
<evidence type="ECO:0000256" key="5">
    <source>
        <dbReference type="ARBA" id="ARBA00012401"/>
    </source>
</evidence>
<evidence type="ECO:0000259" key="21">
    <source>
        <dbReference type="PROSITE" id="PS51256"/>
    </source>
</evidence>
<dbReference type="Gene3D" id="2.10.60.10">
    <property type="entry name" value="CD59"/>
    <property type="match status" value="1"/>
</dbReference>
<dbReference type="SMART" id="SM00467">
    <property type="entry name" value="GS"/>
    <property type="match status" value="1"/>
</dbReference>
<comment type="cofactor">
    <cofactor evidence="1">
        <name>Mn(2+)</name>
        <dbReference type="ChEBI" id="CHEBI:29035"/>
    </cofactor>
</comment>
<feature type="domain" description="GS" evidence="21">
    <location>
        <begin position="193"/>
        <end position="223"/>
    </location>
</feature>
<dbReference type="Gene3D" id="1.10.510.10">
    <property type="entry name" value="Transferase(Phosphotransferase) domain 1"/>
    <property type="match status" value="1"/>
</dbReference>
<keyword evidence="12" id="KW-0418">Kinase</keyword>
<feature type="domain" description="Protein kinase" evidence="20">
    <location>
        <begin position="224"/>
        <end position="576"/>
    </location>
</feature>
<dbReference type="InterPro" id="IPR001245">
    <property type="entry name" value="Ser-Thr/Tyr_kinase_cat_dom"/>
</dbReference>
<evidence type="ECO:0000256" key="16">
    <source>
        <dbReference type="ARBA" id="ARBA00023136"/>
    </source>
</evidence>